<evidence type="ECO:0000313" key="3">
    <source>
        <dbReference type="Proteomes" id="UP000054093"/>
    </source>
</evidence>
<organism evidence="2 3">
    <name type="scientific">Helicobacter suis HS5</name>
    <dbReference type="NCBI Taxonomy" id="710394"/>
    <lineage>
        <taxon>Bacteria</taxon>
        <taxon>Pseudomonadati</taxon>
        <taxon>Campylobacterota</taxon>
        <taxon>Epsilonproteobacteria</taxon>
        <taxon>Campylobacterales</taxon>
        <taxon>Helicobacteraceae</taxon>
        <taxon>Helicobacter</taxon>
    </lineage>
</organism>
<keyword evidence="1" id="KW-1133">Transmembrane helix</keyword>
<protein>
    <submittedName>
        <fullName evidence="2">Integral membrane protein</fullName>
    </submittedName>
</protein>
<proteinExistence type="predicted"/>
<name>E7G3L0_9HELI</name>
<gene>
    <name evidence="2" type="ORF">HSUHS5_0533</name>
</gene>
<dbReference type="InterPro" id="IPR003425">
    <property type="entry name" value="CCB3/YggT"/>
</dbReference>
<evidence type="ECO:0000256" key="1">
    <source>
        <dbReference type="SAM" id="Phobius"/>
    </source>
</evidence>
<feature type="transmembrane region" description="Helical" evidence="1">
    <location>
        <begin position="21"/>
        <end position="43"/>
    </location>
</feature>
<reference evidence="2 3" key="1">
    <citation type="journal article" date="2011" name="Vet. Res.">
        <title>Genome sequence of Helicobacter suis supports its role in gastric pathology.</title>
        <authorList>
            <person name="Vermoote M."/>
            <person name="Vandekerckhove T.T."/>
            <person name="Flahou B."/>
            <person name="Pasmans F."/>
            <person name="Smet A."/>
            <person name="De Groote D."/>
            <person name="Van Criekinge W."/>
            <person name="Ducatelle R."/>
            <person name="Haesebrouck F."/>
        </authorList>
    </citation>
    <scope>NUCLEOTIDE SEQUENCE [LARGE SCALE GENOMIC DNA]</scope>
    <source>
        <strain evidence="2 3">HS5</strain>
    </source>
</reference>
<dbReference type="AlphaFoldDB" id="E7G3L0"/>
<feature type="transmembrane region" description="Helical" evidence="1">
    <location>
        <begin position="72"/>
        <end position="92"/>
    </location>
</feature>
<keyword evidence="1" id="KW-0812">Transmembrane</keyword>
<sequence>MKSSLWLQIMVVNTFLNAIATILHALLNLYLWIIIIASLISFLRPDPSNVLVQILYRLTEPVLLKMRQMMPFLLFNGIDLSPLAVIIILEFLDMTLVRLLFMYAQG</sequence>
<dbReference type="GO" id="GO:0016020">
    <property type="term" value="C:membrane"/>
    <property type="evidence" value="ECO:0007669"/>
    <property type="project" value="InterPro"/>
</dbReference>
<comment type="caution">
    <text evidence="2">The sequence shown here is derived from an EMBL/GenBank/DDBJ whole genome shotgun (WGS) entry which is preliminary data.</text>
</comment>
<keyword evidence="1" id="KW-0472">Membrane</keyword>
<dbReference type="Pfam" id="PF02325">
    <property type="entry name" value="CCB3_YggT"/>
    <property type="match status" value="1"/>
</dbReference>
<dbReference type="Proteomes" id="UP000054093">
    <property type="component" value="Unassembled WGS sequence"/>
</dbReference>
<evidence type="ECO:0000313" key="2">
    <source>
        <dbReference type="EMBL" id="EFX42039.1"/>
    </source>
</evidence>
<dbReference type="EMBL" id="ADHO01000094">
    <property type="protein sequence ID" value="EFX42039.1"/>
    <property type="molecule type" value="Genomic_DNA"/>
</dbReference>
<accession>E7G3L0</accession>